<sequence length="336" mass="35702">MAPLWIALAVCSIICSRAAADVGVCYGLQGDNLPPPEEVVALYKHYGIQRMRLFDPNPSALEALKGSGIAVILGVRNSDIPNIASSQAAAQQWFDTNLAPYLNDVNFLYIAVGNEVIPGGDGSTIAGAMQNIQTILSSKNVGGIKVSTAVPMTVLGTSFPPSAGQFSKEVDGVMRAILGVLSAQGSPLMINVYPYYGYVGDPANVPLDYALFRANGTVVKDGPLGYSNLFDAMVDAFYSAMEKAGGSTVSVVVTESGWPSSGKGNVTTPEIAGTYNRNFLTRLNANGTPKRPDAKIDGYIFAMFNENLKPGPATEQNFGLFYPNKQPVYHVFNPII</sequence>
<keyword evidence="5 7" id="KW-0326">Glycosidase</keyword>
<comment type="catalytic activity">
    <reaction evidence="1">
        <text>Hydrolysis of (1-&gt;3)-beta-D-glucosidic linkages in (1-&gt;3)-beta-D-glucans.</text>
        <dbReference type="EC" id="3.2.1.39"/>
    </reaction>
</comment>
<dbReference type="InterPro" id="IPR017853">
    <property type="entry name" value="GH"/>
</dbReference>
<dbReference type="Proteomes" id="UP001168098">
    <property type="component" value="Unassembled WGS sequence"/>
</dbReference>
<dbReference type="FunFam" id="3.20.20.80:FF:000010">
    <property type="entry name" value="glucan endo-1,3-beta-glucosidase, basic"/>
    <property type="match status" value="1"/>
</dbReference>
<dbReference type="EMBL" id="JARBHA010000011">
    <property type="protein sequence ID" value="KAJ9687937.1"/>
    <property type="molecule type" value="Genomic_DNA"/>
</dbReference>
<organism evidence="9 10">
    <name type="scientific">Vitis rotundifolia</name>
    <name type="common">Muscadine grape</name>
    <dbReference type="NCBI Taxonomy" id="103349"/>
    <lineage>
        <taxon>Eukaryota</taxon>
        <taxon>Viridiplantae</taxon>
        <taxon>Streptophyta</taxon>
        <taxon>Embryophyta</taxon>
        <taxon>Tracheophyta</taxon>
        <taxon>Spermatophyta</taxon>
        <taxon>Magnoliopsida</taxon>
        <taxon>eudicotyledons</taxon>
        <taxon>Gunneridae</taxon>
        <taxon>Pentapetalae</taxon>
        <taxon>rosids</taxon>
        <taxon>Vitales</taxon>
        <taxon>Vitaceae</taxon>
        <taxon>Viteae</taxon>
        <taxon>Vitis</taxon>
    </lineage>
</organism>
<keyword evidence="10" id="KW-1185">Reference proteome</keyword>
<dbReference type="InterPro" id="IPR000490">
    <property type="entry name" value="Glyco_hydro_17"/>
</dbReference>
<feature type="chain" id="PRO_5041264155" description="glucan endo-1,3-beta-D-glucosidase" evidence="8">
    <location>
        <begin position="21"/>
        <end position="336"/>
    </location>
</feature>
<dbReference type="Pfam" id="PF00332">
    <property type="entry name" value="Glyco_hydro_17"/>
    <property type="match status" value="1"/>
</dbReference>
<evidence type="ECO:0000256" key="1">
    <source>
        <dbReference type="ARBA" id="ARBA00000382"/>
    </source>
</evidence>
<evidence type="ECO:0000256" key="2">
    <source>
        <dbReference type="ARBA" id="ARBA00008773"/>
    </source>
</evidence>
<protein>
    <recommendedName>
        <fullName evidence="3">glucan endo-1,3-beta-D-glucosidase</fullName>
        <ecNumber evidence="3">3.2.1.39</ecNumber>
    </recommendedName>
</protein>
<evidence type="ECO:0000256" key="3">
    <source>
        <dbReference type="ARBA" id="ARBA00012780"/>
    </source>
</evidence>
<comment type="caution">
    <text evidence="9">The sequence shown here is derived from an EMBL/GenBank/DDBJ whole genome shotgun (WGS) entry which is preliminary data.</text>
</comment>
<evidence type="ECO:0000256" key="6">
    <source>
        <dbReference type="RuleBase" id="RU004335"/>
    </source>
</evidence>
<comment type="similarity">
    <text evidence="2 6">Belongs to the glycosyl hydrolase 17 family.</text>
</comment>
<dbReference type="PANTHER" id="PTHR32227">
    <property type="entry name" value="GLUCAN ENDO-1,3-BETA-GLUCOSIDASE BG1-RELATED-RELATED"/>
    <property type="match status" value="1"/>
</dbReference>
<name>A0AA39DMZ8_VITRO</name>
<keyword evidence="4 7" id="KW-0378">Hydrolase</keyword>
<evidence type="ECO:0000256" key="7">
    <source>
        <dbReference type="RuleBase" id="RU004336"/>
    </source>
</evidence>
<dbReference type="PROSITE" id="PS00587">
    <property type="entry name" value="GLYCOSYL_HYDROL_F17"/>
    <property type="match status" value="1"/>
</dbReference>
<keyword evidence="8" id="KW-0732">Signal</keyword>
<evidence type="ECO:0000256" key="5">
    <source>
        <dbReference type="ARBA" id="ARBA00023295"/>
    </source>
</evidence>
<dbReference type="Gene3D" id="3.20.20.80">
    <property type="entry name" value="Glycosidases"/>
    <property type="match status" value="1"/>
</dbReference>
<dbReference type="EC" id="3.2.1.39" evidence="3"/>
<feature type="signal peptide" evidence="8">
    <location>
        <begin position="1"/>
        <end position="20"/>
    </location>
</feature>
<accession>A0AA39DMZ8</accession>
<dbReference type="GO" id="GO:0005975">
    <property type="term" value="P:carbohydrate metabolic process"/>
    <property type="evidence" value="ECO:0007669"/>
    <property type="project" value="InterPro"/>
</dbReference>
<dbReference type="InterPro" id="IPR044965">
    <property type="entry name" value="Glyco_hydro_17_plant"/>
</dbReference>
<dbReference type="SUPFAM" id="SSF51445">
    <property type="entry name" value="(Trans)glycosidases"/>
    <property type="match status" value="1"/>
</dbReference>
<dbReference type="GO" id="GO:0042973">
    <property type="term" value="F:glucan endo-1,3-beta-D-glucosidase activity"/>
    <property type="evidence" value="ECO:0007669"/>
    <property type="project" value="UniProtKB-EC"/>
</dbReference>
<evidence type="ECO:0000256" key="8">
    <source>
        <dbReference type="SAM" id="SignalP"/>
    </source>
</evidence>
<evidence type="ECO:0000256" key="4">
    <source>
        <dbReference type="ARBA" id="ARBA00022801"/>
    </source>
</evidence>
<evidence type="ECO:0000313" key="10">
    <source>
        <dbReference type="Proteomes" id="UP001168098"/>
    </source>
</evidence>
<evidence type="ECO:0000313" key="9">
    <source>
        <dbReference type="EMBL" id="KAJ9687937.1"/>
    </source>
</evidence>
<gene>
    <name evidence="9" type="ORF">PVL29_013927</name>
</gene>
<dbReference type="AlphaFoldDB" id="A0AA39DMZ8"/>
<reference evidence="9 10" key="1">
    <citation type="journal article" date="2023" name="BMC Biotechnol.">
        <title>Vitis rotundifolia cv Carlos genome sequencing.</title>
        <authorList>
            <person name="Huff M."/>
            <person name="Hulse-Kemp A."/>
            <person name="Scheffler B."/>
            <person name="Youngblood R."/>
            <person name="Simpson S."/>
            <person name="Babiker E."/>
            <person name="Staton M."/>
        </authorList>
    </citation>
    <scope>NUCLEOTIDE SEQUENCE [LARGE SCALE GENOMIC DNA]</scope>
    <source>
        <tissue evidence="9">Leaf</tissue>
    </source>
</reference>
<proteinExistence type="inferred from homology"/>